<dbReference type="EMBL" id="MU005793">
    <property type="protein sequence ID" value="KAF2702775.1"/>
    <property type="molecule type" value="Genomic_DNA"/>
</dbReference>
<dbReference type="PANTHER" id="PTHR23422:SF11">
    <property type="entry name" value="DIPEPTIDYL PEPTIDASE 3"/>
    <property type="match status" value="1"/>
</dbReference>
<keyword evidence="7 11" id="KW-0479">Metal-binding</keyword>
<evidence type="ECO:0000256" key="3">
    <source>
        <dbReference type="ARBA" id="ARBA00010200"/>
    </source>
</evidence>
<feature type="binding site" evidence="13">
    <location>
        <position position="442"/>
    </location>
    <ligand>
        <name>Zn(2+)</name>
        <dbReference type="ChEBI" id="CHEBI:29105"/>
        <note>catalytic</note>
    </ligand>
</feature>
<keyword evidence="4 11" id="KW-0031">Aminopeptidase</keyword>
<evidence type="ECO:0000256" key="4">
    <source>
        <dbReference type="ARBA" id="ARBA00022438"/>
    </source>
</evidence>
<keyword evidence="15" id="KW-1185">Reference proteome</keyword>
<evidence type="ECO:0000256" key="7">
    <source>
        <dbReference type="ARBA" id="ARBA00022723"/>
    </source>
</evidence>
<dbReference type="GO" id="GO:0005737">
    <property type="term" value="C:cytoplasm"/>
    <property type="evidence" value="ECO:0007669"/>
    <property type="project" value="UniProtKB-SubCell"/>
</dbReference>
<gene>
    <name evidence="14" type="ORF">K504DRAFT_419734</name>
</gene>
<feature type="binding site" evidence="13">
    <location>
        <position position="496"/>
    </location>
    <ligand>
        <name>Zn(2+)</name>
        <dbReference type="ChEBI" id="CHEBI:29105"/>
        <note>catalytic</note>
    </ligand>
</feature>
<keyword evidence="9 11" id="KW-0862">Zinc</keyword>
<keyword evidence="8 11" id="KW-0378">Hydrolase</keyword>
<dbReference type="Pfam" id="PF03571">
    <property type="entry name" value="Peptidase_M49"/>
    <property type="match status" value="1"/>
</dbReference>
<feature type="binding site" evidence="13">
    <location>
        <position position="437"/>
    </location>
    <ligand>
        <name>Zn(2+)</name>
        <dbReference type="ChEBI" id="CHEBI:29105"/>
        <note>catalytic</note>
    </ligand>
</feature>
<comment type="cofactor">
    <cofactor evidence="11 13">
        <name>Zn(2+)</name>
        <dbReference type="ChEBI" id="CHEBI:29105"/>
    </cofactor>
    <text evidence="11 13">Binds 1 zinc ion per subunit.</text>
</comment>
<reference evidence="14" key="1">
    <citation type="journal article" date="2020" name="Stud. Mycol.">
        <title>101 Dothideomycetes genomes: a test case for predicting lifestyles and emergence of pathogens.</title>
        <authorList>
            <person name="Haridas S."/>
            <person name="Albert R."/>
            <person name="Binder M."/>
            <person name="Bloem J."/>
            <person name="Labutti K."/>
            <person name="Salamov A."/>
            <person name="Andreopoulos B."/>
            <person name="Baker S."/>
            <person name="Barry K."/>
            <person name="Bills G."/>
            <person name="Bluhm B."/>
            <person name="Cannon C."/>
            <person name="Castanera R."/>
            <person name="Culley D."/>
            <person name="Daum C."/>
            <person name="Ezra D."/>
            <person name="Gonzalez J."/>
            <person name="Henrissat B."/>
            <person name="Kuo A."/>
            <person name="Liang C."/>
            <person name="Lipzen A."/>
            <person name="Lutzoni F."/>
            <person name="Magnuson J."/>
            <person name="Mondo S."/>
            <person name="Nolan M."/>
            <person name="Ohm R."/>
            <person name="Pangilinan J."/>
            <person name="Park H.-J."/>
            <person name="Ramirez L."/>
            <person name="Alfaro M."/>
            <person name="Sun H."/>
            <person name="Tritt A."/>
            <person name="Yoshinaga Y."/>
            <person name="Zwiers L.-H."/>
            <person name="Turgeon B."/>
            <person name="Goodwin S."/>
            <person name="Spatafora J."/>
            <person name="Crous P."/>
            <person name="Grigoriev I."/>
        </authorList>
    </citation>
    <scope>NUCLEOTIDE SEQUENCE</scope>
    <source>
        <strain evidence="14">CBS 279.74</strain>
    </source>
</reference>
<dbReference type="GO" id="GO:0008235">
    <property type="term" value="F:metalloexopeptidase activity"/>
    <property type="evidence" value="ECO:0007669"/>
    <property type="project" value="InterPro"/>
</dbReference>
<organism evidence="14 15">
    <name type="scientific">Pleomassaria siparia CBS 279.74</name>
    <dbReference type="NCBI Taxonomy" id="1314801"/>
    <lineage>
        <taxon>Eukaryota</taxon>
        <taxon>Fungi</taxon>
        <taxon>Dikarya</taxon>
        <taxon>Ascomycota</taxon>
        <taxon>Pezizomycotina</taxon>
        <taxon>Dothideomycetes</taxon>
        <taxon>Pleosporomycetidae</taxon>
        <taxon>Pleosporales</taxon>
        <taxon>Pleomassariaceae</taxon>
        <taxon>Pleomassaria</taxon>
    </lineage>
</organism>
<dbReference type="Gene3D" id="3.30.540.30">
    <property type="match status" value="3"/>
</dbReference>
<evidence type="ECO:0000256" key="5">
    <source>
        <dbReference type="ARBA" id="ARBA00022490"/>
    </source>
</evidence>
<protein>
    <recommendedName>
        <fullName evidence="11">Dipeptidyl peptidase 3</fullName>
        <ecNumber evidence="11">3.4.14.4</ecNumber>
    </recommendedName>
    <alternativeName>
        <fullName evidence="11">Dipeptidyl aminopeptidase III</fullName>
    </alternativeName>
    <alternativeName>
        <fullName evidence="11">Dipeptidyl peptidase III</fullName>
    </alternativeName>
</protein>
<evidence type="ECO:0000256" key="12">
    <source>
        <dbReference type="PIRSR" id="PIRSR007828-1"/>
    </source>
</evidence>
<evidence type="ECO:0000256" key="8">
    <source>
        <dbReference type="ARBA" id="ARBA00022801"/>
    </source>
</evidence>
<dbReference type="OrthoDB" id="4694525at2759"/>
<dbReference type="AlphaFoldDB" id="A0A6G1JRA9"/>
<comment type="subcellular location">
    <subcellularLocation>
        <location evidence="2">Cytoplasm</location>
    </subcellularLocation>
</comment>
<dbReference type="GO" id="GO:0008239">
    <property type="term" value="F:dipeptidyl-peptidase activity"/>
    <property type="evidence" value="ECO:0007669"/>
    <property type="project" value="UniProtKB-UniRule"/>
</dbReference>
<dbReference type="GO" id="GO:0006508">
    <property type="term" value="P:proteolysis"/>
    <property type="evidence" value="ECO:0007669"/>
    <property type="project" value="UniProtKB-KW"/>
</dbReference>
<evidence type="ECO:0000313" key="15">
    <source>
        <dbReference type="Proteomes" id="UP000799428"/>
    </source>
</evidence>
<evidence type="ECO:0000313" key="14">
    <source>
        <dbReference type="EMBL" id="KAF2702775.1"/>
    </source>
</evidence>
<dbReference type="Proteomes" id="UP000799428">
    <property type="component" value="Unassembled WGS sequence"/>
</dbReference>
<evidence type="ECO:0000256" key="9">
    <source>
        <dbReference type="ARBA" id="ARBA00022833"/>
    </source>
</evidence>
<comment type="similarity">
    <text evidence="3 11">Belongs to the peptidase M49 family.</text>
</comment>
<dbReference type="GO" id="GO:0046872">
    <property type="term" value="F:metal ion binding"/>
    <property type="evidence" value="ECO:0007669"/>
    <property type="project" value="UniProtKB-KW"/>
</dbReference>
<feature type="active site" evidence="12">
    <location>
        <position position="438"/>
    </location>
</feature>
<dbReference type="EC" id="3.4.14.4" evidence="11"/>
<keyword evidence="6 11" id="KW-0645">Protease</keyword>
<evidence type="ECO:0000256" key="11">
    <source>
        <dbReference type="PIRNR" id="PIRNR007828"/>
    </source>
</evidence>
<sequence length="688" mass="78028">MGNPELLADKDGPYCMLSAKEAFDGLNKDERTYAYHMLRAGFHGTRILLRQTSSESEAIFDIFMSLYDKAAGDWTSILDLSGVTKDELDAFLEYGAMVLANFGNYRSQGDRKFIPRLSPSAFEKICGVADRSQHLYKRWGQLVFAESPDMFGFPCDGYQSGYYPLSSDITKEDIEAVQQIAHKHDIQVFNTRLQKFTAPGEHNTRFDILVAAAEESSSKELSDSTVRLVFGDHRDCIVKIISALEKASGFTANDIQHAMLMKLVQSLKTGDTEAFKQYQELWVKDKGPVIETSHGFIESYQDPQGVRCSWQGFVGVTCKSQVEMYASLVNRAPEFMYVLPWNLSSNSVLSPYENPVFKRPDFTNLDVLGFCCSEMWSGINLPNFEDICQNHGFKNLTLGNVNNNRTLDKFVPFIKDSELEFFRKHRARAFEVMVACHELLGHGSGRLFLETEPGKYNFDIENPPESLLTGSPIDSCYRVGETWQSVFGKDAGSYEECRADGVALLLVSHKPILEIFGYTNATDIKSEDITYGGWLQFVQGALKGLSQWNSETNKWGQAHKRGQYAILRMLLEDTHDLLELENTGNNLIVHLNRDRIVSDGVPALEHFLKTLQVYKSTADVKGGRPFFDRYSEMTDDFRKHRNVSMNIKPNRTQWIQPNLFLNNDGTIELKEYPATKEALVQSWAERNV</sequence>
<name>A0A6G1JRA9_9PLEO</name>
<evidence type="ECO:0000256" key="6">
    <source>
        <dbReference type="ARBA" id="ARBA00022670"/>
    </source>
</evidence>
<evidence type="ECO:0000256" key="13">
    <source>
        <dbReference type="PIRSR" id="PIRSR007828-2"/>
    </source>
</evidence>
<proteinExistence type="inferred from homology"/>
<dbReference type="PIRSF" id="PIRSF007828">
    <property type="entry name" value="Dipeptidyl-peptidase_III"/>
    <property type="match status" value="1"/>
</dbReference>
<dbReference type="GO" id="GO:0004177">
    <property type="term" value="F:aminopeptidase activity"/>
    <property type="evidence" value="ECO:0007669"/>
    <property type="project" value="UniProtKB-KW"/>
</dbReference>
<accession>A0A6G1JRA9</accession>
<evidence type="ECO:0000256" key="1">
    <source>
        <dbReference type="ARBA" id="ARBA00001336"/>
    </source>
</evidence>
<dbReference type="InterPro" id="IPR039461">
    <property type="entry name" value="Peptidase_M49"/>
</dbReference>
<comment type="catalytic activity">
    <reaction evidence="1 11">
        <text>Release of an N-terminal dipeptide from a peptide comprising four or more residues, with broad specificity. Also acts on dipeptidyl 2-naphthylamides.</text>
        <dbReference type="EC" id="3.4.14.4"/>
    </reaction>
</comment>
<evidence type="ECO:0000256" key="2">
    <source>
        <dbReference type="ARBA" id="ARBA00004496"/>
    </source>
</evidence>
<dbReference type="InterPro" id="IPR005317">
    <property type="entry name" value="Dipeptidyl-peptase3"/>
</dbReference>
<dbReference type="PANTHER" id="PTHR23422">
    <property type="entry name" value="DIPEPTIDYL PEPTIDASE III-RELATED"/>
    <property type="match status" value="1"/>
</dbReference>
<keyword evidence="10 11" id="KW-0482">Metalloprotease</keyword>
<keyword evidence="5 11" id="KW-0963">Cytoplasm</keyword>
<evidence type="ECO:0000256" key="10">
    <source>
        <dbReference type="ARBA" id="ARBA00023049"/>
    </source>
</evidence>